<evidence type="ECO:0000313" key="4">
    <source>
        <dbReference type="EMBL" id="CAF4962989.1"/>
    </source>
</evidence>
<dbReference type="EMBL" id="CAJOBR010024789">
    <property type="protein sequence ID" value="CAF4962989.1"/>
    <property type="molecule type" value="Genomic_DNA"/>
</dbReference>
<evidence type="ECO:0000313" key="3">
    <source>
        <dbReference type="EMBL" id="CAF3351193.1"/>
    </source>
</evidence>
<dbReference type="SUPFAM" id="SSF117281">
    <property type="entry name" value="Kelch motif"/>
    <property type="match status" value="1"/>
</dbReference>
<dbReference type="Gene3D" id="2.130.10.80">
    <property type="entry name" value="Galactose oxidase/kelch, beta-propeller"/>
    <property type="match status" value="1"/>
</dbReference>
<accession>A0A821YJD5</accession>
<dbReference type="Proteomes" id="UP000663848">
    <property type="component" value="Unassembled WGS sequence"/>
</dbReference>
<dbReference type="PANTHER" id="PTHR46344:SF27">
    <property type="entry name" value="KELCH REPEAT SUPERFAMILY PROTEIN"/>
    <property type="match status" value="1"/>
</dbReference>
<dbReference type="Pfam" id="PF01344">
    <property type="entry name" value="Kelch_1"/>
    <property type="match status" value="1"/>
</dbReference>
<gene>
    <name evidence="4" type="ORF">QYT958_LOCUS34456</name>
    <name evidence="3" type="ORF">TIS948_LOCUS23294</name>
</gene>
<dbReference type="InterPro" id="IPR006652">
    <property type="entry name" value="Kelch_1"/>
</dbReference>
<evidence type="ECO:0008006" key="6">
    <source>
        <dbReference type="Google" id="ProtNLM"/>
    </source>
</evidence>
<comment type="caution">
    <text evidence="4">The sequence shown here is derived from an EMBL/GenBank/DDBJ whole genome shotgun (WGS) entry which is preliminary data.</text>
</comment>
<dbReference type="OrthoDB" id="45365at2759"/>
<keyword evidence="1" id="KW-0880">Kelch repeat</keyword>
<dbReference type="AlphaFoldDB" id="A0A821YJD5"/>
<evidence type="ECO:0000313" key="5">
    <source>
        <dbReference type="Proteomes" id="UP000663848"/>
    </source>
</evidence>
<dbReference type="PANTHER" id="PTHR46344">
    <property type="entry name" value="OS02G0202900 PROTEIN"/>
    <property type="match status" value="1"/>
</dbReference>
<evidence type="ECO:0000256" key="1">
    <source>
        <dbReference type="ARBA" id="ARBA00022441"/>
    </source>
</evidence>
<dbReference type="InterPro" id="IPR015915">
    <property type="entry name" value="Kelch-typ_b-propeller"/>
</dbReference>
<proteinExistence type="predicted"/>
<dbReference type="Proteomes" id="UP000663825">
    <property type="component" value="Unassembled WGS sequence"/>
</dbReference>
<protein>
    <recommendedName>
        <fullName evidence="6">Kelch repeat protein</fullName>
    </recommendedName>
</protein>
<dbReference type="InterPro" id="IPR037293">
    <property type="entry name" value="Gal_Oxidase_central_sf"/>
</dbReference>
<reference evidence="4" key="1">
    <citation type="submission" date="2021-02" db="EMBL/GenBank/DDBJ databases">
        <authorList>
            <person name="Nowell W R."/>
        </authorList>
    </citation>
    <scope>NUCLEOTIDE SEQUENCE</scope>
</reference>
<evidence type="ECO:0000256" key="2">
    <source>
        <dbReference type="ARBA" id="ARBA00022737"/>
    </source>
</evidence>
<dbReference type="SMART" id="SM00612">
    <property type="entry name" value="Kelch"/>
    <property type="match status" value="1"/>
</dbReference>
<organism evidence="4 5">
    <name type="scientific">Rotaria socialis</name>
    <dbReference type="NCBI Taxonomy" id="392032"/>
    <lineage>
        <taxon>Eukaryota</taxon>
        <taxon>Metazoa</taxon>
        <taxon>Spiralia</taxon>
        <taxon>Gnathifera</taxon>
        <taxon>Rotifera</taxon>
        <taxon>Eurotatoria</taxon>
        <taxon>Bdelloidea</taxon>
        <taxon>Philodinida</taxon>
        <taxon>Philodinidae</taxon>
        <taxon>Rotaria</taxon>
    </lineage>
</organism>
<sequence length="84" mass="9081">MNSTREFHRTSVLSNGQVLVCGGYNGGSLNGAELYDPTTGNWSVTVSMNYARNHHTATLVSEKVLVAGGYGVSNYIMNAELYSF</sequence>
<keyword evidence="2" id="KW-0677">Repeat</keyword>
<dbReference type="EMBL" id="CAJNXB010003997">
    <property type="protein sequence ID" value="CAF3351193.1"/>
    <property type="molecule type" value="Genomic_DNA"/>
</dbReference>
<name>A0A821YJD5_9BILA</name>